<name>A0A2S4LWV9_9HYPH</name>
<dbReference type="EMBL" id="PQFZ01000022">
    <property type="protein sequence ID" value="POR46839.1"/>
    <property type="molecule type" value="Genomic_DNA"/>
</dbReference>
<gene>
    <name evidence="3" type="ORF">CYD53_12279</name>
</gene>
<dbReference type="GO" id="GO:0000270">
    <property type="term" value="P:peptidoglycan metabolic process"/>
    <property type="evidence" value="ECO:0007669"/>
    <property type="project" value="TreeGrafter"/>
</dbReference>
<evidence type="ECO:0000313" key="3">
    <source>
        <dbReference type="EMBL" id="POR46839.1"/>
    </source>
</evidence>
<dbReference type="InterPro" id="IPR051599">
    <property type="entry name" value="Cell_Envelope_Assoc"/>
</dbReference>
<reference evidence="3 4" key="1">
    <citation type="submission" date="2018-01" db="EMBL/GenBank/DDBJ databases">
        <title>Genomic Encyclopedia of Type Strains, Phase III (KMG-III): the genomes of soil and plant-associated and newly described type strains.</title>
        <authorList>
            <person name="Whitman W."/>
        </authorList>
    </citation>
    <scope>NUCLEOTIDE SEQUENCE [LARGE SCALE GENOMIC DNA]</scope>
    <source>
        <strain evidence="3 4">1131</strain>
    </source>
</reference>
<dbReference type="InterPro" id="IPR014729">
    <property type="entry name" value="Rossmann-like_a/b/a_fold"/>
</dbReference>
<dbReference type="GO" id="GO:0043164">
    <property type="term" value="P:Gram-negative-bacterium-type cell wall biogenesis"/>
    <property type="evidence" value="ECO:0007669"/>
    <property type="project" value="TreeGrafter"/>
</dbReference>
<feature type="domain" description="DUF218" evidence="2">
    <location>
        <begin position="57"/>
        <end position="181"/>
    </location>
</feature>
<accession>A0A2S4LWV9</accession>
<dbReference type="PANTHER" id="PTHR30336:SF4">
    <property type="entry name" value="ENVELOPE BIOGENESIS FACTOR ELYC"/>
    <property type="match status" value="1"/>
</dbReference>
<dbReference type="GO" id="GO:0005886">
    <property type="term" value="C:plasma membrane"/>
    <property type="evidence" value="ECO:0007669"/>
    <property type="project" value="TreeGrafter"/>
</dbReference>
<protein>
    <submittedName>
        <fullName evidence="3">Uncharacterized SAM-binding protein YcdF (DUF218 family)</fullName>
    </submittedName>
</protein>
<dbReference type="RefSeq" id="WP_245928433.1">
    <property type="nucleotide sequence ID" value="NZ_PQFZ01000022.1"/>
</dbReference>
<dbReference type="Gene3D" id="3.40.50.620">
    <property type="entry name" value="HUPs"/>
    <property type="match status" value="1"/>
</dbReference>
<feature type="compositionally biased region" description="Basic and acidic residues" evidence="1">
    <location>
        <begin position="237"/>
        <end position="251"/>
    </location>
</feature>
<dbReference type="PANTHER" id="PTHR30336">
    <property type="entry name" value="INNER MEMBRANE PROTEIN, PROBABLE PERMEASE"/>
    <property type="match status" value="1"/>
</dbReference>
<dbReference type="Proteomes" id="UP000236919">
    <property type="component" value="Unassembled WGS sequence"/>
</dbReference>
<keyword evidence="4" id="KW-1185">Reference proteome</keyword>
<dbReference type="AlphaFoldDB" id="A0A2S4LWV9"/>
<comment type="caution">
    <text evidence="3">The sequence shown here is derived from an EMBL/GenBank/DDBJ whole genome shotgun (WGS) entry which is preliminary data.</text>
</comment>
<dbReference type="Pfam" id="PF02698">
    <property type="entry name" value="DUF218"/>
    <property type="match status" value="1"/>
</dbReference>
<sequence>MPPGQSRMHLAGWSWPRRLGWLLGCMLVAGAVALGLGYAEFASGIEPREPVAVPRTDAIVVVTGGSQRVGDAIGLLGAERGSRLLISGVNEKTSREELAKLNPSARELLACCVDLDYRARNTIGNAIETRRWVRQHEFHSLLVVTSNYHMPRVLAEFAHAMPGVRLVPHPVVTDQIDTSGWWRSWNTVRLLGPEYGKYLVARLRSAFEGDPETSRLSVIIGGRKPVSPKPAGLLGPDYEKRTRLHDHRNNA</sequence>
<evidence type="ECO:0000256" key="1">
    <source>
        <dbReference type="SAM" id="MobiDB-lite"/>
    </source>
</evidence>
<dbReference type="CDD" id="cd06259">
    <property type="entry name" value="YdcF-like"/>
    <property type="match status" value="1"/>
</dbReference>
<evidence type="ECO:0000313" key="4">
    <source>
        <dbReference type="Proteomes" id="UP000236919"/>
    </source>
</evidence>
<proteinExistence type="predicted"/>
<dbReference type="InterPro" id="IPR003848">
    <property type="entry name" value="DUF218"/>
</dbReference>
<dbReference type="SUPFAM" id="SSF51735">
    <property type="entry name" value="NAD(P)-binding Rossmann-fold domains"/>
    <property type="match status" value="1"/>
</dbReference>
<evidence type="ECO:0000259" key="2">
    <source>
        <dbReference type="Pfam" id="PF02698"/>
    </source>
</evidence>
<feature type="region of interest" description="Disordered" evidence="1">
    <location>
        <begin position="227"/>
        <end position="251"/>
    </location>
</feature>
<organism evidence="3 4">
    <name type="scientific">Bosea psychrotolerans</name>
    <dbReference type="NCBI Taxonomy" id="1871628"/>
    <lineage>
        <taxon>Bacteria</taxon>
        <taxon>Pseudomonadati</taxon>
        <taxon>Pseudomonadota</taxon>
        <taxon>Alphaproteobacteria</taxon>
        <taxon>Hyphomicrobiales</taxon>
        <taxon>Boseaceae</taxon>
        <taxon>Bosea</taxon>
    </lineage>
</organism>
<dbReference type="InterPro" id="IPR036291">
    <property type="entry name" value="NAD(P)-bd_dom_sf"/>
</dbReference>